<dbReference type="RefSeq" id="WP_262568498.1">
    <property type="nucleotide sequence ID" value="NZ_JAPFCC010000001.1"/>
</dbReference>
<organism evidence="7 8">
    <name type="scientific">Endozoicomonas gorgoniicola</name>
    <dbReference type="NCBI Taxonomy" id="1234144"/>
    <lineage>
        <taxon>Bacteria</taxon>
        <taxon>Pseudomonadati</taxon>
        <taxon>Pseudomonadota</taxon>
        <taxon>Gammaproteobacteria</taxon>
        <taxon>Oceanospirillales</taxon>
        <taxon>Endozoicomonadaceae</taxon>
        <taxon>Endozoicomonas</taxon>
    </lineage>
</organism>
<evidence type="ECO:0000256" key="4">
    <source>
        <dbReference type="ARBA" id="ARBA00022989"/>
    </source>
</evidence>
<keyword evidence="5 6" id="KW-0472">Membrane</keyword>
<dbReference type="Pfam" id="PF01810">
    <property type="entry name" value="LysE"/>
    <property type="match status" value="1"/>
</dbReference>
<dbReference type="PANTHER" id="PTHR30086">
    <property type="entry name" value="ARGININE EXPORTER PROTEIN ARGO"/>
    <property type="match status" value="1"/>
</dbReference>
<keyword evidence="2" id="KW-1003">Cell membrane</keyword>
<dbReference type="InterPro" id="IPR001123">
    <property type="entry name" value="LeuE-type"/>
</dbReference>
<gene>
    <name evidence="7" type="ORF">NX722_13780</name>
</gene>
<dbReference type="EMBL" id="JAPFCC010000001">
    <property type="protein sequence ID" value="MCW7553679.1"/>
    <property type="molecule type" value="Genomic_DNA"/>
</dbReference>
<dbReference type="Proteomes" id="UP001209854">
    <property type="component" value="Unassembled WGS sequence"/>
</dbReference>
<comment type="subcellular location">
    <subcellularLocation>
        <location evidence="1">Cell membrane</location>
        <topology evidence="1">Multi-pass membrane protein</topology>
    </subcellularLocation>
</comment>
<evidence type="ECO:0000256" key="5">
    <source>
        <dbReference type="ARBA" id="ARBA00023136"/>
    </source>
</evidence>
<accession>A0ABT3MXH8</accession>
<keyword evidence="3 6" id="KW-0812">Transmembrane</keyword>
<feature type="transmembrane region" description="Helical" evidence="6">
    <location>
        <begin position="127"/>
        <end position="152"/>
    </location>
</feature>
<evidence type="ECO:0000256" key="1">
    <source>
        <dbReference type="ARBA" id="ARBA00004651"/>
    </source>
</evidence>
<protein>
    <submittedName>
        <fullName evidence="7">LysE family transporter</fullName>
    </submittedName>
</protein>
<evidence type="ECO:0000256" key="6">
    <source>
        <dbReference type="SAM" id="Phobius"/>
    </source>
</evidence>
<evidence type="ECO:0000313" key="7">
    <source>
        <dbReference type="EMBL" id="MCW7553679.1"/>
    </source>
</evidence>
<proteinExistence type="predicted"/>
<feature type="transmembrane region" description="Helical" evidence="6">
    <location>
        <begin position="72"/>
        <end position="89"/>
    </location>
</feature>
<evidence type="ECO:0000256" key="3">
    <source>
        <dbReference type="ARBA" id="ARBA00022692"/>
    </source>
</evidence>
<keyword evidence="8" id="KW-1185">Reference proteome</keyword>
<comment type="caution">
    <text evidence="7">The sequence shown here is derived from an EMBL/GenBank/DDBJ whole genome shotgun (WGS) entry which is preliminary data.</text>
</comment>
<sequence length="153" mass="16548">MEFALAVLLFAASTTVTPGPNNVMIMTSGLNHGVKKSLPHFMGICFGFPAMVVAVGLGFGIIFEKYPMLHEIIKVIGVLYLLYLAYLIASSSQSSLESNKSKPLTFLQAAIFQWVNPKAWIMATGAIAAYTTLNSSVYVQVLFIALSFFVVAS</sequence>
<name>A0ABT3MXH8_9GAMM</name>
<evidence type="ECO:0000313" key="8">
    <source>
        <dbReference type="Proteomes" id="UP001209854"/>
    </source>
</evidence>
<reference evidence="7 8" key="1">
    <citation type="submission" date="2022-10" db="EMBL/GenBank/DDBJ databases">
        <title>High-quality genome sequences of two octocoral-associated bacteria, Endozoicomonas euniceicola EF212 and Endozoicomonas gorgoniicola PS125.</title>
        <authorList>
            <person name="Chiou Y.-J."/>
            <person name="Chen Y.-H."/>
        </authorList>
    </citation>
    <scope>NUCLEOTIDE SEQUENCE [LARGE SCALE GENOMIC DNA]</scope>
    <source>
        <strain evidence="7 8">PS125</strain>
    </source>
</reference>
<dbReference type="PANTHER" id="PTHR30086:SF20">
    <property type="entry name" value="ARGININE EXPORTER PROTEIN ARGO-RELATED"/>
    <property type="match status" value="1"/>
</dbReference>
<keyword evidence="4 6" id="KW-1133">Transmembrane helix</keyword>
<evidence type="ECO:0000256" key="2">
    <source>
        <dbReference type="ARBA" id="ARBA00022475"/>
    </source>
</evidence>
<feature type="transmembrane region" description="Helical" evidence="6">
    <location>
        <begin position="38"/>
        <end position="63"/>
    </location>
</feature>